<evidence type="ECO:0000259" key="19">
    <source>
        <dbReference type="PROSITE" id="PS51462"/>
    </source>
</evidence>
<dbReference type="NCBIfam" id="TIGR00586">
    <property type="entry name" value="mutt"/>
    <property type="match status" value="1"/>
</dbReference>
<evidence type="ECO:0000256" key="9">
    <source>
        <dbReference type="ARBA" id="ARBA00023204"/>
    </source>
</evidence>
<dbReference type="Pfam" id="PF14815">
    <property type="entry name" value="NUDIX_4"/>
    <property type="match status" value="1"/>
</dbReference>
<keyword evidence="5 18" id="KW-0479">Metal-binding</keyword>
<protein>
    <recommendedName>
        <fullName evidence="13">8-oxo-dGTP diphosphatase</fullName>
        <ecNumber evidence="12">3.6.1.55</ecNumber>
    </recommendedName>
    <alternativeName>
        <fullName evidence="16">7,8-dihydro-8-oxoguanine-triphosphatase</fullName>
    </alternativeName>
    <alternativeName>
        <fullName evidence="15">Mutator protein MutT</fullName>
    </alternativeName>
    <alternativeName>
        <fullName evidence="14">dGTP pyrophosphohydrolase</fullName>
    </alternativeName>
</protein>
<keyword evidence="6" id="KW-0227">DNA damage</keyword>
<dbReference type="PRINTS" id="PR00502">
    <property type="entry name" value="NUDIXFAMILY"/>
</dbReference>
<feature type="domain" description="Nudix hydrolase" evidence="19">
    <location>
        <begin position="1"/>
        <end position="130"/>
    </location>
</feature>
<dbReference type="InterPro" id="IPR000086">
    <property type="entry name" value="NUDIX_hydrolase_dom"/>
</dbReference>
<feature type="binding site" evidence="17">
    <location>
        <begin position="34"/>
        <end position="37"/>
    </location>
    <ligand>
        <name>8-oxo-dGTP</name>
        <dbReference type="ChEBI" id="CHEBI:77896"/>
    </ligand>
</feature>
<evidence type="ECO:0000256" key="2">
    <source>
        <dbReference type="ARBA" id="ARBA00005582"/>
    </source>
</evidence>
<dbReference type="EMBL" id="PDTV01000004">
    <property type="protein sequence ID" value="PIE83453.1"/>
    <property type="molecule type" value="Genomic_DNA"/>
</dbReference>
<keyword evidence="8 18" id="KW-0460">Magnesium</keyword>
<evidence type="ECO:0000256" key="3">
    <source>
        <dbReference type="ARBA" id="ARBA00022457"/>
    </source>
</evidence>
<comment type="catalytic activity">
    <reaction evidence="11">
        <text>8-oxo-GTP + H2O = 8-oxo-GMP + diphosphate + H(+)</text>
        <dbReference type="Rhea" id="RHEA:67616"/>
        <dbReference type="ChEBI" id="CHEBI:15377"/>
        <dbReference type="ChEBI" id="CHEBI:15378"/>
        <dbReference type="ChEBI" id="CHEBI:33019"/>
        <dbReference type="ChEBI" id="CHEBI:143553"/>
        <dbReference type="ChEBI" id="CHEBI:145694"/>
    </reaction>
</comment>
<evidence type="ECO:0000256" key="16">
    <source>
        <dbReference type="ARBA" id="ARBA00042798"/>
    </source>
</evidence>
<dbReference type="GO" id="GO:0006260">
    <property type="term" value="P:DNA replication"/>
    <property type="evidence" value="ECO:0007669"/>
    <property type="project" value="UniProtKB-KW"/>
</dbReference>
<dbReference type="PROSITE" id="PS00893">
    <property type="entry name" value="NUDIX_BOX"/>
    <property type="match status" value="1"/>
</dbReference>
<evidence type="ECO:0000256" key="1">
    <source>
        <dbReference type="ARBA" id="ARBA00001946"/>
    </source>
</evidence>
<proteinExistence type="inferred from homology"/>
<evidence type="ECO:0000256" key="10">
    <source>
        <dbReference type="ARBA" id="ARBA00035861"/>
    </source>
</evidence>
<evidence type="ECO:0000256" key="11">
    <source>
        <dbReference type="ARBA" id="ARBA00036904"/>
    </source>
</evidence>
<reference evidence="20 21" key="1">
    <citation type="submission" date="2017-10" db="EMBL/GenBank/DDBJ databases">
        <title>Novel microbial diversity and functional potential in the marine mammal oral microbiome.</title>
        <authorList>
            <person name="Dudek N.K."/>
            <person name="Sun C.L."/>
            <person name="Burstein D."/>
            <person name="Kantor R.S."/>
            <person name="Aliaga Goltsman D.S."/>
            <person name="Bik E.M."/>
            <person name="Thomas B.C."/>
            <person name="Banfield J.F."/>
            <person name="Relman D.A."/>
        </authorList>
    </citation>
    <scope>NUCLEOTIDE SEQUENCE [LARGE SCALE GENOMIC DNA]</scope>
    <source>
        <strain evidence="20">DOLJORAL78_50_517</strain>
    </source>
</reference>
<evidence type="ECO:0000256" key="15">
    <source>
        <dbReference type="ARBA" id="ARBA00041979"/>
    </source>
</evidence>
<evidence type="ECO:0000256" key="4">
    <source>
        <dbReference type="ARBA" id="ARBA00022705"/>
    </source>
</evidence>
<feature type="binding site" evidence="18">
    <location>
        <position position="37"/>
    </location>
    <ligand>
        <name>Mg(2+)</name>
        <dbReference type="ChEBI" id="CHEBI:18420"/>
    </ligand>
</feature>
<evidence type="ECO:0000256" key="5">
    <source>
        <dbReference type="ARBA" id="ARBA00022723"/>
    </source>
</evidence>
<dbReference type="InterPro" id="IPR020476">
    <property type="entry name" value="Nudix_hydrolase"/>
</dbReference>
<dbReference type="PANTHER" id="PTHR47707">
    <property type="entry name" value="8-OXO-DGTP DIPHOSPHATASE"/>
    <property type="match status" value="1"/>
</dbReference>
<dbReference type="Proteomes" id="UP000229278">
    <property type="component" value="Unassembled WGS sequence"/>
</dbReference>
<dbReference type="EC" id="3.6.1.55" evidence="12"/>
<dbReference type="FunFam" id="3.90.79.10:FF:000014">
    <property type="entry name" value="8-oxo-dGTP diphosphatase MutT"/>
    <property type="match status" value="1"/>
</dbReference>
<keyword evidence="3" id="KW-0515">Mutator protein</keyword>
<dbReference type="InterPro" id="IPR029119">
    <property type="entry name" value="MutY_C"/>
</dbReference>
<accession>A0A2G6PFW0</accession>
<evidence type="ECO:0000313" key="21">
    <source>
        <dbReference type="Proteomes" id="UP000229278"/>
    </source>
</evidence>
<sequence>MNITHVTVGIITDKSGAVLISRRPDGAHQGGLWEFPGGKLEAGETVEMALRRELQEEIGITVQVSKAFLQVEHRYSDKTVLLDVRWVLTFLGEPYAREAQPLAWVMPTDFHNFTFPAADEPIIAALLNHNQIAQQASLNATSVSL</sequence>
<evidence type="ECO:0000256" key="13">
    <source>
        <dbReference type="ARBA" id="ARBA00040794"/>
    </source>
</evidence>
<evidence type="ECO:0000256" key="14">
    <source>
        <dbReference type="ARBA" id="ARBA00041592"/>
    </source>
</evidence>
<evidence type="ECO:0000256" key="12">
    <source>
        <dbReference type="ARBA" id="ARBA00038905"/>
    </source>
</evidence>
<dbReference type="Gene3D" id="3.90.79.10">
    <property type="entry name" value="Nucleoside Triphosphate Pyrophosphohydrolase"/>
    <property type="match status" value="1"/>
</dbReference>
<evidence type="ECO:0000256" key="8">
    <source>
        <dbReference type="ARBA" id="ARBA00022842"/>
    </source>
</evidence>
<dbReference type="InterPro" id="IPR003561">
    <property type="entry name" value="Mutator_MutT"/>
</dbReference>
<dbReference type="GO" id="GO:0044716">
    <property type="term" value="F:8-oxo-GDP phosphatase activity"/>
    <property type="evidence" value="ECO:0007669"/>
    <property type="project" value="TreeGrafter"/>
</dbReference>
<dbReference type="GO" id="GO:0006281">
    <property type="term" value="P:DNA repair"/>
    <property type="evidence" value="ECO:0007669"/>
    <property type="project" value="UniProtKB-KW"/>
</dbReference>
<keyword evidence="9" id="KW-0234">DNA repair</keyword>
<keyword evidence="7" id="KW-0378">Hydrolase</keyword>
<dbReference type="GO" id="GO:0035539">
    <property type="term" value="F:8-oxo-7,8-dihydrodeoxyguanosine triphosphate pyrophosphatase activity"/>
    <property type="evidence" value="ECO:0007669"/>
    <property type="project" value="UniProtKB-EC"/>
</dbReference>
<comment type="similarity">
    <text evidence="2">Belongs to the Nudix hydrolase family.</text>
</comment>
<dbReference type="PROSITE" id="PS51462">
    <property type="entry name" value="NUDIX"/>
    <property type="match status" value="1"/>
</dbReference>
<feature type="binding site" evidence="17">
    <location>
        <position position="23"/>
    </location>
    <ligand>
        <name>8-oxo-dGTP</name>
        <dbReference type="ChEBI" id="CHEBI:77896"/>
    </ligand>
</feature>
<feature type="binding site" evidence="17">
    <location>
        <position position="28"/>
    </location>
    <ligand>
        <name>8-oxo-dGTP</name>
        <dbReference type="ChEBI" id="CHEBI:77896"/>
    </ligand>
</feature>
<dbReference type="GO" id="GO:0044715">
    <property type="term" value="F:8-oxo-dGDP phosphatase activity"/>
    <property type="evidence" value="ECO:0007669"/>
    <property type="project" value="TreeGrafter"/>
</dbReference>
<comment type="catalytic activity">
    <reaction evidence="10">
        <text>8-oxo-dGTP + H2O = 8-oxo-dGMP + diphosphate + H(+)</text>
        <dbReference type="Rhea" id="RHEA:31575"/>
        <dbReference type="ChEBI" id="CHEBI:15377"/>
        <dbReference type="ChEBI" id="CHEBI:15378"/>
        <dbReference type="ChEBI" id="CHEBI:33019"/>
        <dbReference type="ChEBI" id="CHEBI:63224"/>
        <dbReference type="ChEBI" id="CHEBI:77896"/>
        <dbReference type="EC" id="3.6.1.55"/>
    </reaction>
</comment>
<name>A0A2G6PFW0_9GAMM</name>
<feature type="binding site" evidence="18">
    <location>
        <position position="57"/>
    </location>
    <ligand>
        <name>Mg(2+)</name>
        <dbReference type="ChEBI" id="CHEBI:18420"/>
    </ligand>
</feature>
<comment type="cofactor">
    <cofactor evidence="1 18">
        <name>Mg(2+)</name>
        <dbReference type="ChEBI" id="CHEBI:18420"/>
    </cofactor>
</comment>
<dbReference type="AlphaFoldDB" id="A0A2G6PFW0"/>
<keyword evidence="4" id="KW-0235">DNA replication</keyword>
<dbReference type="InterPro" id="IPR020084">
    <property type="entry name" value="NUDIX_hydrolase_CS"/>
</dbReference>
<evidence type="ECO:0000256" key="6">
    <source>
        <dbReference type="ARBA" id="ARBA00022763"/>
    </source>
</evidence>
<comment type="caution">
    <text evidence="20">The sequence shown here is derived from an EMBL/GenBank/DDBJ whole genome shotgun (WGS) entry which is preliminary data.</text>
</comment>
<dbReference type="SUPFAM" id="SSF55811">
    <property type="entry name" value="Nudix"/>
    <property type="match status" value="1"/>
</dbReference>
<evidence type="ECO:0000256" key="7">
    <source>
        <dbReference type="ARBA" id="ARBA00022801"/>
    </source>
</evidence>
<organism evidence="20 21">
    <name type="scientific">Candidatus Contendibacter odensensis</name>
    <dbReference type="NCBI Taxonomy" id="1400860"/>
    <lineage>
        <taxon>Bacteria</taxon>
        <taxon>Pseudomonadati</taxon>
        <taxon>Pseudomonadota</taxon>
        <taxon>Gammaproteobacteria</taxon>
        <taxon>Candidatus Competibacteraceae</taxon>
        <taxon>Candidatus Contendibacter</taxon>
    </lineage>
</organism>
<dbReference type="CDD" id="cd03425">
    <property type="entry name" value="NUDIX_MutT_NudA_like"/>
    <property type="match status" value="1"/>
</dbReference>
<dbReference type="InterPro" id="IPR047127">
    <property type="entry name" value="MutT-like"/>
</dbReference>
<dbReference type="GO" id="GO:0008413">
    <property type="term" value="F:8-oxo-7,8-dihydroguanosine triphosphate pyrophosphatase activity"/>
    <property type="evidence" value="ECO:0007669"/>
    <property type="project" value="InterPro"/>
</dbReference>
<dbReference type="GO" id="GO:0046872">
    <property type="term" value="F:metal ion binding"/>
    <property type="evidence" value="ECO:0007669"/>
    <property type="project" value="UniProtKB-KW"/>
</dbReference>
<evidence type="ECO:0000256" key="17">
    <source>
        <dbReference type="PIRSR" id="PIRSR603561-1"/>
    </source>
</evidence>
<gene>
    <name evidence="20" type="ORF">CSA09_00845</name>
</gene>
<dbReference type="InterPro" id="IPR015797">
    <property type="entry name" value="NUDIX_hydrolase-like_dom_sf"/>
</dbReference>
<evidence type="ECO:0000313" key="20">
    <source>
        <dbReference type="EMBL" id="PIE83453.1"/>
    </source>
</evidence>
<dbReference type="PANTHER" id="PTHR47707:SF1">
    <property type="entry name" value="NUDIX HYDROLASE FAMILY PROTEIN"/>
    <property type="match status" value="1"/>
</dbReference>
<evidence type="ECO:0000256" key="18">
    <source>
        <dbReference type="PIRSR" id="PIRSR603561-2"/>
    </source>
</evidence>